<protein>
    <submittedName>
        <fullName evidence="8">PspC domain-containing protein</fullName>
    </submittedName>
</protein>
<comment type="subcellular location">
    <subcellularLocation>
        <location evidence="1">Cell membrane</location>
        <topology evidence="1">Single-pass membrane protein</topology>
    </subcellularLocation>
</comment>
<evidence type="ECO:0000256" key="6">
    <source>
        <dbReference type="SAM" id="Phobius"/>
    </source>
</evidence>
<keyword evidence="5 6" id="KW-0472">Membrane</keyword>
<evidence type="ECO:0000313" key="9">
    <source>
        <dbReference type="Proteomes" id="UP000317036"/>
    </source>
</evidence>
<keyword evidence="2" id="KW-1003">Cell membrane</keyword>
<evidence type="ECO:0000256" key="3">
    <source>
        <dbReference type="ARBA" id="ARBA00022692"/>
    </source>
</evidence>
<organism evidence="8 9">
    <name type="scientific">Paenibacillus cremeus</name>
    <dbReference type="NCBI Taxonomy" id="2163881"/>
    <lineage>
        <taxon>Bacteria</taxon>
        <taxon>Bacillati</taxon>
        <taxon>Bacillota</taxon>
        <taxon>Bacilli</taxon>
        <taxon>Bacillales</taxon>
        <taxon>Paenibacillaceae</taxon>
        <taxon>Paenibacillus</taxon>
    </lineage>
</organism>
<keyword evidence="9" id="KW-1185">Reference proteome</keyword>
<keyword evidence="3 6" id="KW-0812">Transmembrane</keyword>
<dbReference type="EMBL" id="VNJI01000003">
    <property type="protein sequence ID" value="TVY11265.1"/>
    <property type="molecule type" value="Genomic_DNA"/>
</dbReference>
<sequence>MKKLYRSATNSWLTGLCGGLSEYLGINATLIRILMVVALFASFGTTVILYFIASMLTPKAGRYMDYPSY</sequence>
<accession>A0A559KGL3</accession>
<evidence type="ECO:0000256" key="2">
    <source>
        <dbReference type="ARBA" id="ARBA00022475"/>
    </source>
</evidence>
<dbReference type="Pfam" id="PF04024">
    <property type="entry name" value="PspC"/>
    <property type="match status" value="1"/>
</dbReference>
<evidence type="ECO:0000256" key="5">
    <source>
        <dbReference type="ARBA" id="ARBA00023136"/>
    </source>
</evidence>
<feature type="domain" description="Phage shock protein PspC N-terminal" evidence="7">
    <location>
        <begin position="2"/>
        <end position="60"/>
    </location>
</feature>
<dbReference type="OrthoDB" id="9815286at2"/>
<dbReference type="AlphaFoldDB" id="A0A559KGL3"/>
<comment type="caution">
    <text evidence="8">The sequence shown here is derived from an EMBL/GenBank/DDBJ whole genome shotgun (WGS) entry which is preliminary data.</text>
</comment>
<evidence type="ECO:0000259" key="7">
    <source>
        <dbReference type="Pfam" id="PF04024"/>
    </source>
</evidence>
<dbReference type="GO" id="GO:0005886">
    <property type="term" value="C:plasma membrane"/>
    <property type="evidence" value="ECO:0007669"/>
    <property type="project" value="UniProtKB-SubCell"/>
</dbReference>
<dbReference type="PANTHER" id="PTHR33885">
    <property type="entry name" value="PHAGE SHOCK PROTEIN C"/>
    <property type="match status" value="1"/>
</dbReference>
<dbReference type="InterPro" id="IPR007168">
    <property type="entry name" value="Phageshock_PspC_N"/>
</dbReference>
<evidence type="ECO:0000313" key="8">
    <source>
        <dbReference type="EMBL" id="TVY11265.1"/>
    </source>
</evidence>
<gene>
    <name evidence="8" type="ORF">FPZ49_03250</name>
</gene>
<proteinExistence type="predicted"/>
<evidence type="ECO:0000256" key="4">
    <source>
        <dbReference type="ARBA" id="ARBA00022989"/>
    </source>
</evidence>
<evidence type="ECO:0000256" key="1">
    <source>
        <dbReference type="ARBA" id="ARBA00004162"/>
    </source>
</evidence>
<reference evidence="8 9" key="1">
    <citation type="submission" date="2019-07" db="EMBL/GenBank/DDBJ databases">
        <authorList>
            <person name="Kim J."/>
        </authorList>
    </citation>
    <scope>NUCLEOTIDE SEQUENCE [LARGE SCALE GENOMIC DNA]</scope>
    <source>
        <strain evidence="8 9">JC52</strain>
    </source>
</reference>
<dbReference type="PANTHER" id="PTHR33885:SF3">
    <property type="entry name" value="PHAGE SHOCK PROTEIN C"/>
    <property type="match status" value="1"/>
</dbReference>
<dbReference type="RefSeq" id="WP_144843134.1">
    <property type="nucleotide sequence ID" value="NZ_VNJI01000003.1"/>
</dbReference>
<dbReference type="Proteomes" id="UP000317036">
    <property type="component" value="Unassembled WGS sequence"/>
</dbReference>
<dbReference type="InterPro" id="IPR052027">
    <property type="entry name" value="PspC"/>
</dbReference>
<keyword evidence="4 6" id="KW-1133">Transmembrane helix</keyword>
<feature type="transmembrane region" description="Helical" evidence="6">
    <location>
        <begin position="30"/>
        <end position="53"/>
    </location>
</feature>
<name>A0A559KGL3_9BACL</name>